<comment type="caution">
    <text evidence="1">The sequence shown here is derived from an EMBL/GenBank/DDBJ whole genome shotgun (WGS) entry which is preliminary data.</text>
</comment>
<feature type="non-terminal residue" evidence="1">
    <location>
        <position position="1"/>
    </location>
</feature>
<keyword evidence="2" id="KW-1185">Reference proteome</keyword>
<organism evidence="1 2">
    <name type="scientific">Trichomalopsis sarcophagae</name>
    <dbReference type="NCBI Taxonomy" id="543379"/>
    <lineage>
        <taxon>Eukaryota</taxon>
        <taxon>Metazoa</taxon>
        <taxon>Ecdysozoa</taxon>
        <taxon>Arthropoda</taxon>
        <taxon>Hexapoda</taxon>
        <taxon>Insecta</taxon>
        <taxon>Pterygota</taxon>
        <taxon>Neoptera</taxon>
        <taxon>Endopterygota</taxon>
        <taxon>Hymenoptera</taxon>
        <taxon>Apocrita</taxon>
        <taxon>Proctotrupomorpha</taxon>
        <taxon>Chalcidoidea</taxon>
        <taxon>Pteromalidae</taxon>
        <taxon>Pteromalinae</taxon>
        <taxon>Trichomalopsis</taxon>
    </lineage>
</organism>
<gene>
    <name evidence="1" type="ORF">TSAR_001854</name>
</gene>
<evidence type="ECO:0000313" key="1">
    <source>
        <dbReference type="EMBL" id="OXU19379.1"/>
    </source>
</evidence>
<dbReference type="EMBL" id="NNAY01003457">
    <property type="protein sequence ID" value="OXU19379.1"/>
    <property type="molecule type" value="Genomic_DNA"/>
</dbReference>
<sequence length="278" mass="31419">PFYSQAVVAAWFLDREPSFNDTFRGIRSPRSELQPDPNLETQLDLQSKLQQEPQLDVQSEQKLDLQSELQPNLKSEEDLEPQSKQALEQHLQFFTGIAVFTTMPYSRQFVQLNNYTGIDDDEILFSMFDLQYFNGVSKMHVGVSKLFLCFKHIISFTVEQYLNVINDETNEYDEILKSLPTPSAPEPCSLSKSESCPNPSVSITPSYITPALSSPILYNALTNSRKPILKSVIPVNIPLLFNKKQFMSKPLTKSSPINIPLPNNNKKLLIAGCSPISN</sequence>
<accession>A0A232ELZ2</accession>
<reference evidence="1 2" key="1">
    <citation type="journal article" date="2017" name="Curr. Biol.">
        <title>The Evolution of Venom by Co-option of Single-Copy Genes.</title>
        <authorList>
            <person name="Martinson E.O."/>
            <person name="Mrinalini"/>
            <person name="Kelkar Y.D."/>
            <person name="Chang C.H."/>
            <person name="Werren J.H."/>
        </authorList>
    </citation>
    <scope>NUCLEOTIDE SEQUENCE [LARGE SCALE GENOMIC DNA]</scope>
    <source>
        <strain evidence="1 2">Alberta</strain>
        <tissue evidence="1">Whole body</tissue>
    </source>
</reference>
<name>A0A232ELZ2_9HYME</name>
<dbReference type="Proteomes" id="UP000215335">
    <property type="component" value="Unassembled WGS sequence"/>
</dbReference>
<proteinExistence type="predicted"/>
<evidence type="ECO:0000313" key="2">
    <source>
        <dbReference type="Proteomes" id="UP000215335"/>
    </source>
</evidence>
<dbReference type="AlphaFoldDB" id="A0A232ELZ2"/>
<protein>
    <submittedName>
        <fullName evidence="1">Uncharacterized protein</fullName>
    </submittedName>
</protein>